<keyword evidence="1" id="KW-0732">Signal</keyword>
<organism evidence="2 3">
    <name type="scientific">Trematosphaeria pertusa</name>
    <dbReference type="NCBI Taxonomy" id="390896"/>
    <lineage>
        <taxon>Eukaryota</taxon>
        <taxon>Fungi</taxon>
        <taxon>Dikarya</taxon>
        <taxon>Ascomycota</taxon>
        <taxon>Pezizomycotina</taxon>
        <taxon>Dothideomycetes</taxon>
        <taxon>Pleosporomycetidae</taxon>
        <taxon>Pleosporales</taxon>
        <taxon>Massarineae</taxon>
        <taxon>Trematosphaeriaceae</taxon>
        <taxon>Trematosphaeria</taxon>
    </lineage>
</organism>
<accession>A0A6A6ILX0</accession>
<dbReference type="GeneID" id="54574857"/>
<name>A0A6A6ILX0_9PLEO</name>
<reference evidence="2" key="1">
    <citation type="journal article" date="2020" name="Stud. Mycol.">
        <title>101 Dothideomycetes genomes: a test case for predicting lifestyles and emergence of pathogens.</title>
        <authorList>
            <person name="Haridas S."/>
            <person name="Albert R."/>
            <person name="Binder M."/>
            <person name="Bloem J."/>
            <person name="Labutti K."/>
            <person name="Salamov A."/>
            <person name="Andreopoulos B."/>
            <person name="Baker S."/>
            <person name="Barry K."/>
            <person name="Bills G."/>
            <person name="Bluhm B."/>
            <person name="Cannon C."/>
            <person name="Castanera R."/>
            <person name="Culley D."/>
            <person name="Daum C."/>
            <person name="Ezra D."/>
            <person name="Gonzalez J."/>
            <person name="Henrissat B."/>
            <person name="Kuo A."/>
            <person name="Liang C."/>
            <person name="Lipzen A."/>
            <person name="Lutzoni F."/>
            <person name="Magnuson J."/>
            <person name="Mondo S."/>
            <person name="Nolan M."/>
            <person name="Ohm R."/>
            <person name="Pangilinan J."/>
            <person name="Park H.-J."/>
            <person name="Ramirez L."/>
            <person name="Alfaro M."/>
            <person name="Sun H."/>
            <person name="Tritt A."/>
            <person name="Yoshinaga Y."/>
            <person name="Zwiers L.-H."/>
            <person name="Turgeon B."/>
            <person name="Goodwin S."/>
            <person name="Spatafora J."/>
            <person name="Crous P."/>
            <person name="Grigoriev I."/>
        </authorList>
    </citation>
    <scope>NUCLEOTIDE SEQUENCE</scope>
    <source>
        <strain evidence="2">CBS 122368</strain>
    </source>
</reference>
<dbReference type="RefSeq" id="XP_033686410.1">
    <property type="nucleotide sequence ID" value="XM_033821527.1"/>
</dbReference>
<dbReference type="AlphaFoldDB" id="A0A6A6ILX0"/>
<dbReference type="EMBL" id="ML987193">
    <property type="protein sequence ID" value="KAF2251406.1"/>
    <property type="molecule type" value="Genomic_DNA"/>
</dbReference>
<feature type="signal peptide" evidence="1">
    <location>
        <begin position="1"/>
        <end position="19"/>
    </location>
</feature>
<keyword evidence="3" id="KW-1185">Reference proteome</keyword>
<feature type="chain" id="PRO_5025611209" description="Secreted protein" evidence="1">
    <location>
        <begin position="20"/>
        <end position="75"/>
    </location>
</feature>
<proteinExistence type="predicted"/>
<evidence type="ECO:0008006" key="4">
    <source>
        <dbReference type="Google" id="ProtNLM"/>
    </source>
</evidence>
<evidence type="ECO:0000313" key="3">
    <source>
        <dbReference type="Proteomes" id="UP000800094"/>
    </source>
</evidence>
<evidence type="ECO:0000313" key="2">
    <source>
        <dbReference type="EMBL" id="KAF2251406.1"/>
    </source>
</evidence>
<sequence>MSSRRFGSCFLCFCPTVHVEFAVRLGAGCAQNLQSDPGRVVTAFDESTGRCSISTQYFLGQACCFYRGSEFALRP</sequence>
<dbReference type="Proteomes" id="UP000800094">
    <property type="component" value="Unassembled WGS sequence"/>
</dbReference>
<gene>
    <name evidence="2" type="ORF">BU26DRAFT_282284</name>
</gene>
<protein>
    <recommendedName>
        <fullName evidence="4">Secreted protein</fullName>
    </recommendedName>
</protein>
<evidence type="ECO:0000256" key="1">
    <source>
        <dbReference type="SAM" id="SignalP"/>
    </source>
</evidence>